<evidence type="ECO:0000313" key="1">
    <source>
        <dbReference type="EMBL" id="MFC6200459.1"/>
    </source>
</evidence>
<dbReference type="GO" id="GO:0016787">
    <property type="term" value="F:hydrolase activity"/>
    <property type="evidence" value="ECO:0007669"/>
    <property type="project" value="UniProtKB-KW"/>
</dbReference>
<dbReference type="Proteomes" id="UP001596171">
    <property type="component" value="Unassembled WGS sequence"/>
</dbReference>
<dbReference type="PROSITE" id="PS01228">
    <property type="entry name" value="COF_1"/>
    <property type="match status" value="1"/>
</dbReference>
<name>A0ABW1SFY0_9LACO</name>
<dbReference type="PROSITE" id="PS01229">
    <property type="entry name" value="COF_2"/>
    <property type="match status" value="1"/>
</dbReference>
<dbReference type="Pfam" id="PF08282">
    <property type="entry name" value="Hydrolase_3"/>
    <property type="match status" value="2"/>
</dbReference>
<sequence length="244" mass="25780">MTKPKLILSDIDGTLLTDAAEILPATVTGVKQAVAQGATMVLASARSPKGMFGLAQQLGITSTMIAYNGALTAKMTATSLTVLEERPIASAVAAKVEQLVRENWPQASFNIYAANQWLVRELGPWEQQEAAGIGYQPEVVVPATWLAKPTQAISAYRSKPTYLEIVATGVSKAAALETLIADEQISPAQAIAFGDNFNDLDLLKLVGIGVAMGNAPAAVKQGANLVTTDNNHNGIQQVLAQYFE</sequence>
<dbReference type="Gene3D" id="3.40.50.1000">
    <property type="entry name" value="HAD superfamily/HAD-like"/>
    <property type="match status" value="2"/>
</dbReference>
<dbReference type="InterPro" id="IPR023214">
    <property type="entry name" value="HAD_sf"/>
</dbReference>
<dbReference type="CDD" id="cd07516">
    <property type="entry name" value="HAD_Pase"/>
    <property type="match status" value="1"/>
</dbReference>
<keyword evidence="1" id="KW-0378">Hydrolase</keyword>
<dbReference type="NCBIfam" id="TIGR01484">
    <property type="entry name" value="HAD-SF-IIB"/>
    <property type="match status" value="1"/>
</dbReference>
<comment type="caution">
    <text evidence="1">The sequence shown here is derived from an EMBL/GenBank/DDBJ whole genome shotgun (WGS) entry which is preliminary data.</text>
</comment>
<organism evidence="1 2">
    <name type="scientific">Lactiplantibacillus nangangensis</name>
    <dbReference type="NCBI Taxonomy" id="2559917"/>
    <lineage>
        <taxon>Bacteria</taxon>
        <taxon>Bacillati</taxon>
        <taxon>Bacillota</taxon>
        <taxon>Bacilli</taxon>
        <taxon>Lactobacillales</taxon>
        <taxon>Lactobacillaceae</taxon>
        <taxon>Lactiplantibacillus</taxon>
    </lineage>
</organism>
<keyword evidence="2" id="KW-1185">Reference proteome</keyword>
<reference evidence="2" key="1">
    <citation type="journal article" date="2019" name="Int. J. Syst. Evol. Microbiol.">
        <title>The Global Catalogue of Microorganisms (GCM) 10K type strain sequencing project: providing services to taxonomists for standard genome sequencing and annotation.</title>
        <authorList>
            <consortium name="The Broad Institute Genomics Platform"/>
            <consortium name="The Broad Institute Genome Sequencing Center for Infectious Disease"/>
            <person name="Wu L."/>
            <person name="Ma J."/>
        </authorList>
    </citation>
    <scope>NUCLEOTIDE SEQUENCE [LARGE SCALE GENOMIC DNA]</scope>
    <source>
        <strain evidence="2">CCM 8930</strain>
    </source>
</reference>
<dbReference type="InterPro" id="IPR006379">
    <property type="entry name" value="HAD-SF_hydro_IIB"/>
</dbReference>
<dbReference type="EMBL" id="JBHSSE010000002">
    <property type="protein sequence ID" value="MFC6200459.1"/>
    <property type="molecule type" value="Genomic_DNA"/>
</dbReference>
<dbReference type="RefSeq" id="WP_137616228.1">
    <property type="nucleotide sequence ID" value="NZ_BJDI01000007.1"/>
</dbReference>
<evidence type="ECO:0000313" key="2">
    <source>
        <dbReference type="Proteomes" id="UP001596171"/>
    </source>
</evidence>
<accession>A0ABW1SFY0</accession>
<dbReference type="EC" id="3.1.3.-" evidence="1"/>
<dbReference type="PANTHER" id="PTHR10000">
    <property type="entry name" value="PHOSPHOSERINE PHOSPHATASE"/>
    <property type="match status" value="1"/>
</dbReference>
<protein>
    <submittedName>
        <fullName evidence="1">Cof-type HAD-IIB family hydrolase</fullName>
        <ecNumber evidence="1">3.1.3.-</ecNumber>
    </submittedName>
</protein>
<proteinExistence type="predicted"/>
<gene>
    <name evidence="1" type="ORF">ACFP1L_00950</name>
</gene>
<dbReference type="InterPro" id="IPR036412">
    <property type="entry name" value="HAD-like_sf"/>
</dbReference>
<dbReference type="SUPFAM" id="SSF56784">
    <property type="entry name" value="HAD-like"/>
    <property type="match status" value="1"/>
</dbReference>
<dbReference type="Gene3D" id="3.30.1240.10">
    <property type="match status" value="2"/>
</dbReference>
<dbReference type="PANTHER" id="PTHR10000:SF8">
    <property type="entry name" value="HAD SUPERFAMILY HYDROLASE-LIKE, TYPE 3"/>
    <property type="match status" value="1"/>
</dbReference>